<keyword evidence="4" id="KW-1185">Reference proteome</keyword>
<dbReference type="InterPro" id="IPR050226">
    <property type="entry name" value="NagZ_Beta-hexosaminidase"/>
</dbReference>
<evidence type="ECO:0000313" key="4">
    <source>
        <dbReference type="Proteomes" id="UP000783588"/>
    </source>
</evidence>
<proteinExistence type="inferred from homology"/>
<evidence type="ECO:0000313" key="3">
    <source>
        <dbReference type="EMBL" id="MBU5490640.1"/>
    </source>
</evidence>
<gene>
    <name evidence="3" type="ORF">KQI75_08425</name>
</gene>
<feature type="domain" description="Glycoside hydrolase family 3 N-terminal" evidence="2">
    <location>
        <begin position="3"/>
        <end position="334"/>
    </location>
</feature>
<dbReference type="Proteomes" id="UP000783588">
    <property type="component" value="Unassembled WGS sequence"/>
</dbReference>
<dbReference type="Pfam" id="PF00933">
    <property type="entry name" value="Glyco_hydro_3"/>
    <property type="match status" value="1"/>
</dbReference>
<keyword evidence="3" id="KW-0378">Hydrolase</keyword>
<evidence type="ECO:0000259" key="2">
    <source>
        <dbReference type="Pfam" id="PF00933"/>
    </source>
</evidence>
<dbReference type="InterPro" id="IPR001764">
    <property type="entry name" value="Glyco_hydro_3_N"/>
</dbReference>
<comment type="similarity">
    <text evidence="1">Belongs to the glycosyl hydrolase 3 family.</text>
</comment>
<dbReference type="EMBL" id="JAHLQI010000004">
    <property type="protein sequence ID" value="MBU5490640.1"/>
    <property type="molecule type" value="Genomic_DNA"/>
</dbReference>
<organism evidence="3 4">
    <name type="scientific">Butyricicoccus intestinisimiae</name>
    <dbReference type="NCBI Taxonomy" id="2841509"/>
    <lineage>
        <taxon>Bacteria</taxon>
        <taxon>Bacillati</taxon>
        <taxon>Bacillota</taxon>
        <taxon>Clostridia</taxon>
        <taxon>Eubacteriales</taxon>
        <taxon>Butyricicoccaceae</taxon>
        <taxon>Butyricicoccus</taxon>
    </lineage>
</organism>
<dbReference type="PANTHER" id="PTHR30480">
    <property type="entry name" value="BETA-HEXOSAMINIDASE-RELATED"/>
    <property type="match status" value="1"/>
</dbReference>
<accession>A0ABS6ET29</accession>
<dbReference type="PANTHER" id="PTHR30480:SF13">
    <property type="entry name" value="BETA-HEXOSAMINIDASE"/>
    <property type="match status" value="1"/>
</dbReference>
<dbReference type="PROSITE" id="PS00775">
    <property type="entry name" value="GLYCOSYL_HYDROL_F3"/>
    <property type="match status" value="1"/>
</dbReference>
<comment type="caution">
    <text evidence="3">The sequence shown here is derived from an EMBL/GenBank/DDBJ whole genome shotgun (WGS) entry which is preliminary data.</text>
</comment>
<dbReference type="InterPro" id="IPR019800">
    <property type="entry name" value="Glyco_hydro_3_AS"/>
</dbReference>
<evidence type="ECO:0000256" key="1">
    <source>
        <dbReference type="ARBA" id="ARBA00005336"/>
    </source>
</evidence>
<sequence>MSLEEKVAQLFLVQPEAIVDIGTATAAGDATKQAINKTPVGGFVYFSDNLQSEQQVQDMLRNVQKYSEDRIGLPAFLSVDEEGGTVARVASTGRFDVTDVGDMAKIGASGDVQQAKQAGETIGSYLSELGFNLDFAPDADVLTNPDNTVVKKRSFGSDPRVVSDMSLAVAQGLAQHQVYSVYKHFPGHGATAGDTHQGYAYTDKTLDELKQSELIPFENAIQNNAAFIMAAHISAPRVTGDDTPASLSETMITDILRGQMGYDGIVVTDAMNMGAVTEQYTSAQAAVKALQAGADIVLMPEDFQEAYQGVLDAVKDGTLTEQRVNESVTRIVKVKVHM</sequence>
<dbReference type="GO" id="GO:0016787">
    <property type="term" value="F:hydrolase activity"/>
    <property type="evidence" value="ECO:0007669"/>
    <property type="project" value="UniProtKB-KW"/>
</dbReference>
<name>A0ABS6ET29_9FIRM</name>
<protein>
    <submittedName>
        <fullName evidence="3">Glycoside hydrolase family 3 protein</fullName>
    </submittedName>
</protein>
<reference evidence="3 4" key="1">
    <citation type="submission" date="2021-06" db="EMBL/GenBank/DDBJ databases">
        <authorList>
            <person name="Sun Q."/>
            <person name="Li D."/>
        </authorList>
    </citation>
    <scope>NUCLEOTIDE SEQUENCE [LARGE SCALE GENOMIC DNA]</scope>
    <source>
        <strain evidence="3 4">MSJd-7</strain>
    </source>
</reference>